<organism evidence="3 4">
    <name type="scientific">Notoacmeibacter ruber</name>
    <dbReference type="NCBI Taxonomy" id="2670375"/>
    <lineage>
        <taxon>Bacteria</taxon>
        <taxon>Pseudomonadati</taxon>
        <taxon>Pseudomonadota</taxon>
        <taxon>Alphaproteobacteria</taxon>
        <taxon>Hyphomicrobiales</taxon>
        <taxon>Notoacmeibacteraceae</taxon>
        <taxon>Notoacmeibacter</taxon>
    </lineage>
</organism>
<keyword evidence="1 3" id="KW-0378">Hydrolase</keyword>
<dbReference type="PANTHER" id="PTHR43329">
    <property type="entry name" value="EPOXIDE HYDROLASE"/>
    <property type="match status" value="1"/>
</dbReference>
<dbReference type="Pfam" id="PF00561">
    <property type="entry name" value="Abhydrolase_1"/>
    <property type="match status" value="1"/>
</dbReference>
<reference evidence="3 4" key="1">
    <citation type="submission" date="2018-10" db="EMBL/GenBank/DDBJ databases">
        <title>Notoacmeibacter sp. M2BS9Y-3-1, whole genome shotgun sequence.</title>
        <authorList>
            <person name="Tuo L."/>
        </authorList>
    </citation>
    <scope>NUCLEOTIDE SEQUENCE [LARGE SCALE GENOMIC DNA]</scope>
    <source>
        <strain evidence="3 4">M2BS9Y-3-1</strain>
    </source>
</reference>
<feature type="domain" description="AB hydrolase-1" evidence="2">
    <location>
        <begin position="25"/>
        <end position="283"/>
    </location>
</feature>
<dbReference type="AlphaFoldDB" id="A0A3L7JC92"/>
<dbReference type="PRINTS" id="PR00412">
    <property type="entry name" value="EPOXHYDRLASE"/>
</dbReference>
<dbReference type="Proteomes" id="UP000281094">
    <property type="component" value="Unassembled WGS sequence"/>
</dbReference>
<evidence type="ECO:0000256" key="1">
    <source>
        <dbReference type="ARBA" id="ARBA00022801"/>
    </source>
</evidence>
<dbReference type="PRINTS" id="PR00111">
    <property type="entry name" value="ABHYDROLASE"/>
</dbReference>
<dbReference type="GO" id="GO:0016787">
    <property type="term" value="F:hydrolase activity"/>
    <property type="evidence" value="ECO:0007669"/>
    <property type="project" value="UniProtKB-KW"/>
</dbReference>
<dbReference type="RefSeq" id="WP_121645049.1">
    <property type="nucleotide sequence ID" value="NZ_RCWN01000001.1"/>
</dbReference>
<sequence>MTEVQSVEANGIEIAYEADGPENAPLLLCLHGFPEYRAGWSDIASILNKDFRIIRPDQRGYGQTEKPQGVQSYRTRHLAADMFALMESVAPGETFFLAGHDWGASVAYAMAFSKPELIERLVIVNGPHPVTFQQAIFHDEKQRRASSYIAKLKAEDAEERLTENDYERLLSMMADFSACPFLSDEKRQSYKEAWSQPGALTAMLNWYRASPIIVPNDEDGVEDAPLLNLDDSLVQVTMPHLVIWGEEDTALRPSVLKGLEDHVDDLRKVFIPGAGHWVLHEKPQKVAELMRAFLKEPS</sequence>
<dbReference type="EMBL" id="RCWN01000001">
    <property type="protein sequence ID" value="RLQ88084.1"/>
    <property type="molecule type" value="Genomic_DNA"/>
</dbReference>
<accession>A0A3L7JC92</accession>
<dbReference type="InterPro" id="IPR029058">
    <property type="entry name" value="AB_hydrolase_fold"/>
</dbReference>
<proteinExistence type="predicted"/>
<evidence type="ECO:0000313" key="4">
    <source>
        <dbReference type="Proteomes" id="UP000281094"/>
    </source>
</evidence>
<protein>
    <submittedName>
        <fullName evidence="3">Alpha/beta hydrolase</fullName>
    </submittedName>
</protein>
<dbReference type="InterPro" id="IPR000073">
    <property type="entry name" value="AB_hydrolase_1"/>
</dbReference>
<keyword evidence="4" id="KW-1185">Reference proteome</keyword>
<gene>
    <name evidence="3" type="ORF">D8780_07560</name>
</gene>
<dbReference type="SUPFAM" id="SSF53474">
    <property type="entry name" value="alpha/beta-Hydrolases"/>
    <property type="match status" value="1"/>
</dbReference>
<comment type="caution">
    <text evidence="3">The sequence shown here is derived from an EMBL/GenBank/DDBJ whole genome shotgun (WGS) entry which is preliminary data.</text>
</comment>
<dbReference type="InterPro" id="IPR000639">
    <property type="entry name" value="Epox_hydrolase-like"/>
</dbReference>
<evidence type="ECO:0000313" key="3">
    <source>
        <dbReference type="EMBL" id="RLQ88084.1"/>
    </source>
</evidence>
<name>A0A3L7JC92_9HYPH</name>
<dbReference type="Gene3D" id="3.40.50.1820">
    <property type="entry name" value="alpha/beta hydrolase"/>
    <property type="match status" value="1"/>
</dbReference>
<evidence type="ECO:0000259" key="2">
    <source>
        <dbReference type="Pfam" id="PF00561"/>
    </source>
</evidence>